<dbReference type="OrthoDB" id="2050727at2"/>
<gene>
    <name evidence="1" type="ORF">FL583_15565</name>
</gene>
<dbReference type="AlphaFoldDB" id="A0A545ASP5"/>
<dbReference type="Proteomes" id="UP000317982">
    <property type="component" value="Unassembled WGS sequence"/>
</dbReference>
<protein>
    <submittedName>
        <fullName evidence="1">Uncharacterized protein</fullName>
    </submittedName>
</protein>
<reference evidence="1 2" key="1">
    <citation type="submission" date="2019-07" db="EMBL/GenBank/DDBJ databases">
        <title>Cryptosporangium phraense sp. nov., isolated from plant litter.</title>
        <authorList>
            <person name="Suriyachadkun C."/>
        </authorList>
    </citation>
    <scope>NUCLEOTIDE SEQUENCE [LARGE SCALE GENOMIC DNA]</scope>
    <source>
        <strain evidence="1 2">A-T 5661</strain>
    </source>
</reference>
<dbReference type="EMBL" id="VIRS01000009">
    <property type="protein sequence ID" value="TQS44349.1"/>
    <property type="molecule type" value="Genomic_DNA"/>
</dbReference>
<keyword evidence="2" id="KW-1185">Reference proteome</keyword>
<organism evidence="1 2">
    <name type="scientific">Cryptosporangium phraense</name>
    <dbReference type="NCBI Taxonomy" id="2593070"/>
    <lineage>
        <taxon>Bacteria</taxon>
        <taxon>Bacillati</taxon>
        <taxon>Actinomycetota</taxon>
        <taxon>Actinomycetes</taxon>
        <taxon>Cryptosporangiales</taxon>
        <taxon>Cryptosporangiaceae</taxon>
        <taxon>Cryptosporangium</taxon>
    </lineage>
</organism>
<accession>A0A545ASP5</accession>
<proteinExistence type="predicted"/>
<evidence type="ECO:0000313" key="1">
    <source>
        <dbReference type="EMBL" id="TQS44349.1"/>
    </source>
</evidence>
<sequence length="124" mass="13826">MTEPITADQVQRILDEHPLLNAHGVGRGNGSPKDRYEAVMAEPLRGVRLEEVEAARDWLTSTREPRKTFSGAASSYHWKHVMERDGAGYVTNGAFIVACYLAGFPVAENDGFNPRCGIRKEPRR</sequence>
<dbReference type="RefSeq" id="WP_142705340.1">
    <property type="nucleotide sequence ID" value="NZ_VIRS01000009.1"/>
</dbReference>
<comment type="caution">
    <text evidence="1">The sequence shown here is derived from an EMBL/GenBank/DDBJ whole genome shotgun (WGS) entry which is preliminary data.</text>
</comment>
<dbReference type="InParanoid" id="A0A545ASP5"/>
<evidence type="ECO:0000313" key="2">
    <source>
        <dbReference type="Proteomes" id="UP000317982"/>
    </source>
</evidence>
<name>A0A545ASP5_9ACTN</name>